<dbReference type="PANTHER" id="PTHR12753:SF2">
    <property type="entry name" value="N-TERMINAL XAA-PRO-LYS N-METHYLTRANSFERASE 2"/>
    <property type="match status" value="1"/>
</dbReference>
<dbReference type="InterPro" id="IPR029063">
    <property type="entry name" value="SAM-dependent_MTases_sf"/>
</dbReference>
<keyword evidence="3 5" id="KW-0808">Transferase</keyword>
<name>A0A835TUD9_9PASS</name>
<dbReference type="GO" id="GO:0005737">
    <property type="term" value="C:cytoplasm"/>
    <property type="evidence" value="ECO:0007669"/>
    <property type="project" value="TreeGrafter"/>
</dbReference>
<dbReference type="GO" id="GO:0071885">
    <property type="term" value="F:N-terminal protein N-methyltransferase activity"/>
    <property type="evidence" value="ECO:0007669"/>
    <property type="project" value="TreeGrafter"/>
</dbReference>
<dbReference type="OrthoDB" id="1298661at2759"/>
<dbReference type="InterPro" id="IPR008576">
    <property type="entry name" value="MeTrfase_NTM1"/>
</dbReference>
<dbReference type="GO" id="GO:0032259">
    <property type="term" value="P:methylation"/>
    <property type="evidence" value="ECO:0007669"/>
    <property type="project" value="UniProtKB-KW"/>
</dbReference>
<dbReference type="CDD" id="cd02440">
    <property type="entry name" value="AdoMet_MTases"/>
    <property type="match status" value="1"/>
</dbReference>
<evidence type="ECO:0000256" key="1">
    <source>
        <dbReference type="ARBA" id="ARBA00009059"/>
    </source>
</evidence>
<dbReference type="EMBL" id="JADDUC020000009">
    <property type="protein sequence ID" value="KAI1236516.1"/>
    <property type="molecule type" value="Genomic_DNA"/>
</dbReference>
<reference evidence="6 7" key="2">
    <citation type="journal article" date="2021" name="J. Hered.">
        <title>Feather Gene Expression Elucidates the Developmental Basis of Plumage Iridescence in African Starlings.</title>
        <authorList>
            <person name="Rubenstein D.R."/>
            <person name="Corvelo A."/>
            <person name="MacManes M.D."/>
            <person name="Maia R."/>
            <person name="Narzisi G."/>
            <person name="Rousaki A."/>
            <person name="Vandenabeele P."/>
            <person name="Shawkey M.D."/>
            <person name="Solomon J."/>
        </authorList>
    </citation>
    <scope>NUCLEOTIDE SEQUENCE [LARGE SCALE GENOMIC DNA]</scope>
    <source>
        <strain evidence="6">SS15</strain>
    </source>
</reference>
<keyword evidence="2 5" id="KW-0489">Methyltransferase</keyword>
<reference evidence="6" key="3">
    <citation type="submission" date="2022-01" db="EMBL/GenBank/DDBJ databases">
        <authorList>
            <person name="Rubenstein D.R."/>
        </authorList>
    </citation>
    <scope>NUCLEOTIDE SEQUENCE</scope>
    <source>
        <strain evidence="6">SS15</strain>
        <tissue evidence="6">Liver</tissue>
    </source>
</reference>
<evidence type="ECO:0000313" key="6">
    <source>
        <dbReference type="EMBL" id="KAI1236516.1"/>
    </source>
</evidence>
<feature type="non-terminal residue" evidence="5">
    <location>
        <position position="416"/>
    </location>
</feature>
<comment type="similarity">
    <text evidence="1">Belongs to the methyltransferase superfamily. NTM1 family.</text>
</comment>
<evidence type="ECO:0000313" key="5">
    <source>
        <dbReference type="EMBL" id="KAG0116899.1"/>
    </source>
</evidence>
<dbReference type="EMBL" id="JADDUC010000156">
    <property type="protein sequence ID" value="KAG0116899.1"/>
    <property type="molecule type" value="Genomic_DNA"/>
</dbReference>
<dbReference type="Gene3D" id="3.40.50.150">
    <property type="entry name" value="Vaccinia Virus protein VP39"/>
    <property type="match status" value="1"/>
</dbReference>
<comment type="caution">
    <text evidence="5">The sequence shown here is derived from an EMBL/GenBank/DDBJ whole genome shotgun (WGS) entry which is preliminary data.</text>
</comment>
<evidence type="ECO:0000256" key="2">
    <source>
        <dbReference type="ARBA" id="ARBA00022603"/>
    </source>
</evidence>
<protein>
    <submittedName>
        <fullName evidence="5">Alpha N-terminal protein methyltransferase 1B</fullName>
    </submittedName>
</protein>
<keyword evidence="7" id="KW-1185">Reference proteome</keyword>
<accession>A0A835TUD9</accession>
<gene>
    <name evidence="6" type="ORF">IHE44_0014766</name>
    <name evidence="5" type="ORF">IHE44_003451</name>
</gene>
<feature type="non-terminal residue" evidence="5">
    <location>
        <position position="1"/>
    </location>
</feature>
<dbReference type="PANTHER" id="PTHR12753">
    <property type="entry name" value="AD-003 - RELATED"/>
    <property type="match status" value="1"/>
</dbReference>
<sequence>IEKQTESTEEQLAKLSHSSSSTGSFLSRVELSQQMAKIFIMAYKAAHLAFKSRWHKTDEELCRHSMSFVLHKAIQNDFFKCYLYLLEKLPLVKLYALTSQVINGEMQFYARAKHFYREVPATEEGMMGDYIELSNTDVESSREFLRKFVGGVGKAGTSRALDCGSGIGRISKHVLLPVFKSVELVDMMENFLAEVPNYLQGKEDRVEMYYCKSLQEFTPAPRRYDVIWIQWVSGYLTDKDLLEFLIRCQGGLKDNGVIILKDNVAREGCTLDCLDSSVIRDLNILHSLIEMSGLSVLQEERQEGFPEHTGSFILPPPTDCNLQQGEKYHLTKDGMEHQGDPNQQYNSQDRCPYQSNYSVGDAEWLEEPVHSGSVMESVSSSASWGARSLLGNQLKQIPPDCKLEIMECAFNLRRYR</sequence>
<dbReference type="SUPFAM" id="SSF53335">
    <property type="entry name" value="S-adenosyl-L-methionine-dependent methyltransferases"/>
    <property type="match status" value="1"/>
</dbReference>
<reference evidence="5" key="1">
    <citation type="submission" date="2020-10" db="EMBL/GenBank/DDBJ databases">
        <title>Feather gene expression reveals the developmental basis of iridescence in African starlings.</title>
        <authorList>
            <person name="Rubenstein D.R."/>
        </authorList>
    </citation>
    <scope>NUCLEOTIDE SEQUENCE</scope>
    <source>
        <strain evidence="5">SS15</strain>
        <tissue evidence="5">Liver</tissue>
    </source>
</reference>
<dbReference type="Pfam" id="PF05891">
    <property type="entry name" value="Methyltransf_PK"/>
    <property type="match status" value="1"/>
</dbReference>
<dbReference type="AlphaFoldDB" id="A0A835TUD9"/>
<organism evidence="5">
    <name type="scientific">Lamprotornis superbus</name>
    <dbReference type="NCBI Taxonomy" id="245042"/>
    <lineage>
        <taxon>Eukaryota</taxon>
        <taxon>Metazoa</taxon>
        <taxon>Chordata</taxon>
        <taxon>Craniata</taxon>
        <taxon>Vertebrata</taxon>
        <taxon>Euteleostomi</taxon>
        <taxon>Archelosauria</taxon>
        <taxon>Archosauria</taxon>
        <taxon>Dinosauria</taxon>
        <taxon>Saurischia</taxon>
        <taxon>Theropoda</taxon>
        <taxon>Coelurosauria</taxon>
        <taxon>Aves</taxon>
        <taxon>Neognathae</taxon>
        <taxon>Neoaves</taxon>
        <taxon>Telluraves</taxon>
        <taxon>Australaves</taxon>
        <taxon>Passeriformes</taxon>
        <taxon>Sturnidae</taxon>
        <taxon>Lamprotornis</taxon>
    </lineage>
</organism>
<dbReference type="Proteomes" id="UP000618051">
    <property type="component" value="Unassembled WGS sequence"/>
</dbReference>
<proteinExistence type="inferred from homology"/>
<evidence type="ECO:0000313" key="7">
    <source>
        <dbReference type="Proteomes" id="UP000618051"/>
    </source>
</evidence>
<evidence type="ECO:0000256" key="4">
    <source>
        <dbReference type="ARBA" id="ARBA00022691"/>
    </source>
</evidence>
<keyword evidence="4" id="KW-0949">S-adenosyl-L-methionine</keyword>
<dbReference type="FunFam" id="3.40.50.150:FF:000025">
    <property type="entry name" value="N-terminal Xaa-Pro-Lys N-methyltransferase 1"/>
    <property type="match status" value="1"/>
</dbReference>
<evidence type="ECO:0000256" key="3">
    <source>
        <dbReference type="ARBA" id="ARBA00022679"/>
    </source>
</evidence>